<evidence type="ECO:0000256" key="4">
    <source>
        <dbReference type="ARBA" id="ARBA00031405"/>
    </source>
</evidence>
<evidence type="ECO:0000256" key="2">
    <source>
        <dbReference type="ARBA" id="ARBA00022553"/>
    </source>
</evidence>
<name>A0A8J6HFT9_TENMO</name>
<organism evidence="5 6">
    <name type="scientific">Tenebrio molitor</name>
    <name type="common">Yellow mealworm beetle</name>
    <dbReference type="NCBI Taxonomy" id="7067"/>
    <lineage>
        <taxon>Eukaryota</taxon>
        <taxon>Metazoa</taxon>
        <taxon>Ecdysozoa</taxon>
        <taxon>Arthropoda</taxon>
        <taxon>Hexapoda</taxon>
        <taxon>Insecta</taxon>
        <taxon>Pterygota</taxon>
        <taxon>Neoptera</taxon>
        <taxon>Endopterygota</taxon>
        <taxon>Coleoptera</taxon>
        <taxon>Polyphaga</taxon>
        <taxon>Cucujiformia</taxon>
        <taxon>Tenebrionidae</taxon>
        <taxon>Tenebrio</taxon>
    </lineage>
</organism>
<sequence>MIDYTFKNKKPVSLKLRWLVEAMTKDSPVFPRLCDESFNVEWTNEDLRHLNNHMCEYVPAHLMLFIQRHGHIVRKMFDHLPAANPVSNIVHMMWWCCGSTRYRRYLGLLTTIINSPVVDVFLRPLQINSFMVQRMSQGDQNLLNSLQKLDLETKKPATDAPANPFMHRRRSKSLSSINFGSTCDCIKRNQAVKHTTSFKRPNKKILRDPILKLIKCSHSDKLTNVKISKKRKEKLFGQCSRHKEHDFKSIVDACEKLTLSGSSSETQCYKSASFQKARSRSNSLSAKSEACSVGASCSHQARMNVTPPCDVTIDELASYFETFVHIPKKMSSMAEMMYI</sequence>
<reference evidence="5" key="1">
    <citation type="journal article" date="2020" name="J Insects Food Feed">
        <title>The yellow mealworm (Tenebrio molitor) genome: a resource for the emerging insects as food and feed industry.</title>
        <authorList>
            <person name="Eriksson T."/>
            <person name="Andere A."/>
            <person name="Kelstrup H."/>
            <person name="Emery V."/>
            <person name="Picard C."/>
        </authorList>
    </citation>
    <scope>NUCLEOTIDE SEQUENCE</scope>
    <source>
        <strain evidence="5">Stoneville</strain>
        <tissue evidence="5">Whole head</tissue>
    </source>
</reference>
<evidence type="ECO:0000313" key="6">
    <source>
        <dbReference type="Proteomes" id="UP000719412"/>
    </source>
</evidence>
<evidence type="ECO:0000256" key="1">
    <source>
        <dbReference type="ARBA" id="ARBA00015005"/>
    </source>
</evidence>
<dbReference type="AlphaFoldDB" id="A0A8J6HFT9"/>
<dbReference type="GO" id="GO:0070301">
    <property type="term" value="P:cellular response to hydrogen peroxide"/>
    <property type="evidence" value="ECO:0007669"/>
    <property type="project" value="TreeGrafter"/>
</dbReference>
<dbReference type="PANTHER" id="PTHR31383:SF2">
    <property type="entry name" value="OXIDATIVE STRESS-RESPONSIVE SERINE-RICH PROTEIN 1"/>
    <property type="match status" value="1"/>
</dbReference>
<keyword evidence="6" id="KW-1185">Reference proteome</keyword>
<gene>
    <name evidence="5" type="ORF">GEV33_008918</name>
</gene>
<evidence type="ECO:0000313" key="5">
    <source>
        <dbReference type="EMBL" id="KAH0813874.1"/>
    </source>
</evidence>
<proteinExistence type="predicted"/>
<dbReference type="PANTHER" id="PTHR31383">
    <property type="entry name" value="OXIDATIVE STRESS-RESPONSE SERINE-RICH PROTEIN 1"/>
    <property type="match status" value="1"/>
</dbReference>
<dbReference type="InterPro" id="IPR008494">
    <property type="entry name" value="DUF776"/>
</dbReference>
<dbReference type="Proteomes" id="UP000719412">
    <property type="component" value="Unassembled WGS sequence"/>
</dbReference>
<dbReference type="EMBL" id="JABDTM020024875">
    <property type="protein sequence ID" value="KAH0813874.1"/>
    <property type="molecule type" value="Genomic_DNA"/>
</dbReference>
<keyword evidence="2" id="KW-0597">Phosphoprotein</keyword>
<evidence type="ECO:0000256" key="3">
    <source>
        <dbReference type="ARBA" id="ARBA00029721"/>
    </source>
</evidence>
<comment type="caution">
    <text evidence="5">The sequence shown here is derived from an EMBL/GenBank/DDBJ whole genome shotgun (WGS) entry which is preliminary data.</text>
</comment>
<protein>
    <recommendedName>
        <fullName evidence="1">Oxidative stress-responsive serine-rich protein 1</fullName>
    </recommendedName>
    <alternativeName>
        <fullName evidence="4">Oxidative stress-responsive protein 1</fullName>
    </alternativeName>
    <alternativeName>
        <fullName evidence="3">Peroxide-inducible transcript 1 protein</fullName>
    </alternativeName>
</protein>
<accession>A0A8J6HFT9</accession>
<reference evidence="5" key="2">
    <citation type="submission" date="2021-08" db="EMBL/GenBank/DDBJ databases">
        <authorList>
            <person name="Eriksson T."/>
        </authorList>
    </citation>
    <scope>NUCLEOTIDE SEQUENCE</scope>
    <source>
        <strain evidence="5">Stoneville</strain>
        <tissue evidence="5">Whole head</tissue>
    </source>
</reference>